<proteinExistence type="predicted"/>
<keyword evidence="2" id="KW-1185">Reference proteome</keyword>
<comment type="caution">
    <text evidence="1">The sequence shown here is derived from an EMBL/GenBank/DDBJ whole genome shotgun (WGS) entry which is preliminary data.</text>
</comment>
<gene>
    <name evidence="1" type="ORF">OUZ56_015101</name>
</gene>
<evidence type="ECO:0000313" key="1">
    <source>
        <dbReference type="EMBL" id="KAK4026076.1"/>
    </source>
</evidence>
<reference evidence="1 2" key="1">
    <citation type="journal article" date="2023" name="Nucleic Acids Res.">
        <title>The hologenome of Daphnia magna reveals possible DNA methylation and microbiome-mediated evolution of the host genome.</title>
        <authorList>
            <person name="Chaturvedi A."/>
            <person name="Li X."/>
            <person name="Dhandapani V."/>
            <person name="Marshall H."/>
            <person name="Kissane S."/>
            <person name="Cuenca-Cambronero M."/>
            <person name="Asole G."/>
            <person name="Calvet F."/>
            <person name="Ruiz-Romero M."/>
            <person name="Marangio P."/>
            <person name="Guigo R."/>
            <person name="Rago D."/>
            <person name="Mirbahai L."/>
            <person name="Eastwood N."/>
            <person name="Colbourne J.K."/>
            <person name="Zhou J."/>
            <person name="Mallon E."/>
            <person name="Orsini L."/>
        </authorList>
    </citation>
    <scope>NUCLEOTIDE SEQUENCE [LARGE SCALE GENOMIC DNA]</scope>
    <source>
        <strain evidence="1">LRV0_1</strain>
    </source>
</reference>
<name>A0ABR0ALU8_9CRUS</name>
<organism evidence="1 2">
    <name type="scientific">Daphnia magna</name>
    <dbReference type="NCBI Taxonomy" id="35525"/>
    <lineage>
        <taxon>Eukaryota</taxon>
        <taxon>Metazoa</taxon>
        <taxon>Ecdysozoa</taxon>
        <taxon>Arthropoda</taxon>
        <taxon>Crustacea</taxon>
        <taxon>Branchiopoda</taxon>
        <taxon>Diplostraca</taxon>
        <taxon>Cladocera</taxon>
        <taxon>Anomopoda</taxon>
        <taxon>Daphniidae</taxon>
        <taxon>Daphnia</taxon>
    </lineage>
</organism>
<sequence>MCDPEMTFVNPPGSWHVSPLHNGQRKKRIVCSSIQVLLYPKINESKCFGDEPEIAKNKKHKAANTWLVVAH</sequence>
<dbReference type="Proteomes" id="UP001234178">
    <property type="component" value="Unassembled WGS sequence"/>
</dbReference>
<dbReference type="EMBL" id="JAOYFB010000038">
    <property type="protein sequence ID" value="KAK4026076.1"/>
    <property type="molecule type" value="Genomic_DNA"/>
</dbReference>
<accession>A0ABR0ALU8</accession>
<evidence type="ECO:0000313" key="2">
    <source>
        <dbReference type="Proteomes" id="UP001234178"/>
    </source>
</evidence>
<protein>
    <submittedName>
        <fullName evidence="1">Uncharacterized protein</fullName>
    </submittedName>
</protein>